<reference evidence="1" key="1">
    <citation type="journal article" date="2021" name="Genome Biol. Evol.">
        <title>A High-Quality Reference Genome for a Parasitic Bivalve with Doubly Uniparental Inheritance (Bivalvia: Unionida).</title>
        <authorList>
            <person name="Smith C.H."/>
        </authorList>
    </citation>
    <scope>NUCLEOTIDE SEQUENCE</scope>
    <source>
        <strain evidence="1">CHS0354</strain>
    </source>
</reference>
<comment type="caution">
    <text evidence="1">The sequence shown here is derived from an EMBL/GenBank/DDBJ whole genome shotgun (WGS) entry which is preliminary data.</text>
</comment>
<dbReference type="AlphaFoldDB" id="A0AAE0T384"/>
<keyword evidence="2" id="KW-1185">Reference proteome</keyword>
<proteinExistence type="predicted"/>
<reference evidence="1" key="2">
    <citation type="journal article" date="2021" name="Genome Biol. Evol.">
        <title>Developing a high-quality reference genome for a parasitic bivalve with doubly uniparental inheritance (Bivalvia: Unionida).</title>
        <authorList>
            <person name="Smith C.H."/>
        </authorList>
    </citation>
    <scope>NUCLEOTIDE SEQUENCE</scope>
    <source>
        <strain evidence="1">CHS0354</strain>
        <tissue evidence="1">Mantle</tissue>
    </source>
</reference>
<evidence type="ECO:0000313" key="1">
    <source>
        <dbReference type="EMBL" id="KAK3602688.1"/>
    </source>
</evidence>
<accession>A0AAE0T384</accession>
<protein>
    <submittedName>
        <fullName evidence="1">Uncharacterized protein</fullName>
    </submittedName>
</protein>
<name>A0AAE0T384_9BIVA</name>
<gene>
    <name evidence="1" type="ORF">CHS0354_017892</name>
</gene>
<organism evidence="1 2">
    <name type="scientific">Potamilus streckersoni</name>
    <dbReference type="NCBI Taxonomy" id="2493646"/>
    <lineage>
        <taxon>Eukaryota</taxon>
        <taxon>Metazoa</taxon>
        <taxon>Spiralia</taxon>
        <taxon>Lophotrochozoa</taxon>
        <taxon>Mollusca</taxon>
        <taxon>Bivalvia</taxon>
        <taxon>Autobranchia</taxon>
        <taxon>Heteroconchia</taxon>
        <taxon>Palaeoheterodonta</taxon>
        <taxon>Unionida</taxon>
        <taxon>Unionoidea</taxon>
        <taxon>Unionidae</taxon>
        <taxon>Ambleminae</taxon>
        <taxon>Lampsilini</taxon>
        <taxon>Potamilus</taxon>
    </lineage>
</organism>
<reference evidence="1" key="3">
    <citation type="submission" date="2023-05" db="EMBL/GenBank/DDBJ databases">
        <authorList>
            <person name="Smith C.H."/>
        </authorList>
    </citation>
    <scope>NUCLEOTIDE SEQUENCE</scope>
    <source>
        <strain evidence="1">CHS0354</strain>
        <tissue evidence="1">Mantle</tissue>
    </source>
</reference>
<dbReference type="EMBL" id="JAEAOA010001104">
    <property type="protein sequence ID" value="KAK3602688.1"/>
    <property type="molecule type" value="Genomic_DNA"/>
</dbReference>
<sequence>MPTRFCAAFATQTSTATRPPRTWCGAVAKSQSPSLSGVSCTRRRNFGYERGQHGRFPEGKNLLYRLQARVGKDFGTRPLSRHRQIVEFIKATITEIVHKF</sequence>
<evidence type="ECO:0000313" key="2">
    <source>
        <dbReference type="Proteomes" id="UP001195483"/>
    </source>
</evidence>
<dbReference type="Proteomes" id="UP001195483">
    <property type="component" value="Unassembled WGS sequence"/>
</dbReference>